<evidence type="ECO:0000313" key="2">
    <source>
        <dbReference type="Proteomes" id="UP000236732"/>
    </source>
</evidence>
<dbReference type="Proteomes" id="UP000236732">
    <property type="component" value="Unassembled WGS sequence"/>
</dbReference>
<dbReference type="PANTHER" id="PTHR38479:SF2">
    <property type="entry name" value="WINGED HELIX DNA-BINDING DOMAIN-CONTAINING PROTEIN"/>
    <property type="match status" value="1"/>
</dbReference>
<proteinExistence type="predicted"/>
<dbReference type="PANTHER" id="PTHR38479">
    <property type="entry name" value="LMO0824 PROTEIN"/>
    <property type="match status" value="1"/>
</dbReference>
<gene>
    <name evidence="1" type="ORF">SAMN05444920_11490</name>
</gene>
<keyword evidence="1" id="KW-0238">DNA-binding</keyword>
<name>A0A1H6ESY5_9ACTN</name>
<accession>A0A1H6ESY5</accession>
<dbReference type="InterPro" id="IPR009351">
    <property type="entry name" value="AlkZ-like"/>
</dbReference>
<organism evidence="1 2">
    <name type="scientific">Nonomuraea solani</name>
    <dbReference type="NCBI Taxonomy" id="1144553"/>
    <lineage>
        <taxon>Bacteria</taxon>
        <taxon>Bacillati</taxon>
        <taxon>Actinomycetota</taxon>
        <taxon>Actinomycetes</taxon>
        <taxon>Streptosporangiales</taxon>
        <taxon>Streptosporangiaceae</taxon>
        <taxon>Nonomuraea</taxon>
    </lineage>
</organism>
<keyword evidence="2" id="KW-1185">Reference proteome</keyword>
<dbReference type="GO" id="GO:0003677">
    <property type="term" value="F:DNA binding"/>
    <property type="evidence" value="ECO:0007669"/>
    <property type="project" value="UniProtKB-KW"/>
</dbReference>
<dbReference type="RefSeq" id="WP_103960996.1">
    <property type="nucleotide sequence ID" value="NZ_FNVT01000014.1"/>
</dbReference>
<dbReference type="AlphaFoldDB" id="A0A1H6ESY5"/>
<reference evidence="1 2" key="1">
    <citation type="submission" date="2016-10" db="EMBL/GenBank/DDBJ databases">
        <authorList>
            <person name="de Groot N.N."/>
        </authorList>
    </citation>
    <scope>NUCLEOTIDE SEQUENCE [LARGE SCALE GENOMIC DNA]</scope>
    <source>
        <strain evidence="1 2">CGMCC 4.7037</strain>
    </source>
</reference>
<sequence length="385" mass="40705">MIELSWPQVSARRLERAGLLVPKPGTPAGIVAAMCGAHAQVMSAAEVSIGLRLDGVTRAHVREALWGEPRGELRGESSLVKTYGPRGTVHVLPARDLPMWVSAMSSVPVAYNGAAESARMTPEQTERVVAAIAEVTAGAELTIDELSEAVIAATGPWAGDLVMPAFSGWWPRWRQAMGLAAHRGAFVFGPVRGRKVTYTAAPAAPAAPVMENGLSELVRSYLTAYGPATPAEFAQWAGGPVRWANAAFAAMDLEEVSLEGRRSWVLAGDTAMPGEPPRGVRLLPYFDAYVIAGRPRELLYPGAAAGRALAGGQAGNFPVLLVDGEVAGVWHQRRSGGRADVTVEPLHDLTTAQLTELGEQVERVAEVLEARPRLTVGPVTVGAHA</sequence>
<protein>
    <submittedName>
        <fullName evidence="1">Winged helix DNA-binding domain-containing protein</fullName>
    </submittedName>
</protein>
<dbReference type="OrthoDB" id="9148135at2"/>
<dbReference type="EMBL" id="FNVT01000014">
    <property type="protein sequence ID" value="SEG99814.1"/>
    <property type="molecule type" value="Genomic_DNA"/>
</dbReference>
<dbReference type="Pfam" id="PF06224">
    <property type="entry name" value="AlkZ-like"/>
    <property type="match status" value="1"/>
</dbReference>
<evidence type="ECO:0000313" key="1">
    <source>
        <dbReference type="EMBL" id="SEG99814.1"/>
    </source>
</evidence>